<evidence type="ECO:0008006" key="13">
    <source>
        <dbReference type="Google" id="ProtNLM"/>
    </source>
</evidence>
<dbReference type="Pfam" id="PF17900">
    <property type="entry name" value="Peptidase_M1_N"/>
    <property type="match status" value="1"/>
</dbReference>
<evidence type="ECO:0000256" key="5">
    <source>
        <dbReference type="ARBA" id="ARBA00022801"/>
    </source>
</evidence>
<dbReference type="PANTHER" id="PTHR11533:SF299">
    <property type="entry name" value="AMINOPEPTIDASE"/>
    <property type="match status" value="1"/>
</dbReference>
<dbReference type="InterPro" id="IPR042097">
    <property type="entry name" value="Aminopeptidase_N-like_N_sf"/>
</dbReference>
<feature type="domain" description="ERAP1-like C-terminal" evidence="9">
    <location>
        <begin position="499"/>
        <end position="824"/>
    </location>
</feature>
<dbReference type="AlphaFoldDB" id="A0A0V0R2U8"/>
<feature type="domain" description="Peptidase M1 membrane alanine aminopeptidase" evidence="8">
    <location>
        <begin position="184"/>
        <end position="389"/>
    </location>
</feature>
<dbReference type="InterPro" id="IPR001930">
    <property type="entry name" value="Peptidase_M1"/>
</dbReference>
<evidence type="ECO:0000259" key="8">
    <source>
        <dbReference type="Pfam" id="PF01433"/>
    </source>
</evidence>
<dbReference type="PRINTS" id="PR00756">
    <property type="entry name" value="ALADIPTASE"/>
</dbReference>
<evidence type="ECO:0000256" key="1">
    <source>
        <dbReference type="ARBA" id="ARBA00001947"/>
    </source>
</evidence>
<comment type="caution">
    <text evidence="11">The sequence shown here is derived from an EMBL/GenBank/DDBJ whole genome shotgun (WGS) entry which is preliminary data.</text>
</comment>
<accession>A0A0V0R2U8</accession>
<feature type="domain" description="Aminopeptidase N-like N-terminal" evidence="10">
    <location>
        <begin position="9"/>
        <end position="142"/>
    </location>
</feature>
<dbReference type="Proteomes" id="UP000054937">
    <property type="component" value="Unassembled WGS sequence"/>
</dbReference>
<dbReference type="GO" id="GO:0006508">
    <property type="term" value="P:proteolysis"/>
    <property type="evidence" value="ECO:0007669"/>
    <property type="project" value="UniProtKB-KW"/>
</dbReference>
<evidence type="ECO:0000256" key="4">
    <source>
        <dbReference type="ARBA" id="ARBA00022723"/>
    </source>
</evidence>
<dbReference type="GO" id="GO:0070006">
    <property type="term" value="F:metalloaminopeptidase activity"/>
    <property type="evidence" value="ECO:0007669"/>
    <property type="project" value="TreeGrafter"/>
</dbReference>
<protein>
    <recommendedName>
        <fullName evidence="13">Armadillo-type fold</fullName>
    </recommendedName>
</protein>
<dbReference type="GO" id="GO:0008270">
    <property type="term" value="F:zinc ion binding"/>
    <property type="evidence" value="ECO:0007669"/>
    <property type="project" value="InterPro"/>
</dbReference>
<dbReference type="Pfam" id="PF11838">
    <property type="entry name" value="ERAP1_C"/>
    <property type="match status" value="1"/>
</dbReference>
<dbReference type="Pfam" id="PF01433">
    <property type="entry name" value="Peptidase_M1"/>
    <property type="match status" value="1"/>
</dbReference>
<evidence type="ECO:0000259" key="10">
    <source>
        <dbReference type="Pfam" id="PF17900"/>
    </source>
</evidence>
<keyword evidence="5" id="KW-0378">Hydrolase</keyword>
<dbReference type="SUPFAM" id="SSF63737">
    <property type="entry name" value="Leukotriene A4 hydrolase N-terminal domain"/>
    <property type="match status" value="1"/>
</dbReference>
<keyword evidence="6" id="KW-0862">Zinc</keyword>
<dbReference type="PANTHER" id="PTHR11533">
    <property type="entry name" value="PROTEASE M1 ZINC METALLOPROTEASE"/>
    <property type="match status" value="1"/>
</dbReference>
<dbReference type="GO" id="GO:0043171">
    <property type="term" value="P:peptide catabolic process"/>
    <property type="evidence" value="ECO:0007669"/>
    <property type="project" value="TreeGrafter"/>
</dbReference>
<evidence type="ECO:0000313" key="12">
    <source>
        <dbReference type="Proteomes" id="UP000054937"/>
    </source>
</evidence>
<dbReference type="SUPFAM" id="SSF55486">
    <property type="entry name" value="Metalloproteases ('zincins'), catalytic domain"/>
    <property type="match status" value="1"/>
</dbReference>
<dbReference type="GO" id="GO:0005615">
    <property type="term" value="C:extracellular space"/>
    <property type="evidence" value="ECO:0007669"/>
    <property type="project" value="TreeGrafter"/>
</dbReference>
<dbReference type="Gene3D" id="2.60.40.1730">
    <property type="entry name" value="tricorn interacting facor f3 domain"/>
    <property type="match status" value="1"/>
</dbReference>
<dbReference type="InterPro" id="IPR027268">
    <property type="entry name" value="Peptidase_M4/M1_CTD_sf"/>
</dbReference>
<evidence type="ECO:0000259" key="9">
    <source>
        <dbReference type="Pfam" id="PF11838"/>
    </source>
</evidence>
<name>A0A0V0R2U8_PSEPJ</name>
<evidence type="ECO:0000256" key="7">
    <source>
        <dbReference type="ARBA" id="ARBA00023049"/>
    </source>
</evidence>
<dbReference type="CDD" id="cd09602">
    <property type="entry name" value="M1_APN"/>
    <property type="match status" value="1"/>
</dbReference>
<dbReference type="InterPro" id="IPR045357">
    <property type="entry name" value="Aminopeptidase_N-like_N"/>
</dbReference>
<dbReference type="GO" id="GO:0005737">
    <property type="term" value="C:cytoplasm"/>
    <property type="evidence" value="ECO:0007669"/>
    <property type="project" value="TreeGrafter"/>
</dbReference>
<keyword evidence="3" id="KW-0645">Protease</keyword>
<evidence type="ECO:0000313" key="11">
    <source>
        <dbReference type="EMBL" id="KRX08608.1"/>
    </source>
</evidence>
<dbReference type="InterPro" id="IPR024571">
    <property type="entry name" value="ERAP1-like_C_dom"/>
</dbReference>
<dbReference type="GO" id="GO:0042277">
    <property type="term" value="F:peptide binding"/>
    <property type="evidence" value="ECO:0007669"/>
    <property type="project" value="TreeGrafter"/>
</dbReference>
<keyword evidence="4" id="KW-0479">Metal-binding</keyword>
<evidence type="ECO:0000256" key="6">
    <source>
        <dbReference type="ARBA" id="ARBA00022833"/>
    </source>
</evidence>
<reference evidence="11 12" key="1">
    <citation type="journal article" date="2015" name="Sci. Rep.">
        <title>Genome of the facultative scuticociliatosis pathogen Pseudocohnilembus persalinus provides insight into its virulence through horizontal gene transfer.</title>
        <authorList>
            <person name="Xiong J."/>
            <person name="Wang G."/>
            <person name="Cheng J."/>
            <person name="Tian M."/>
            <person name="Pan X."/>
            <person name="Warren A."/>
            <person name="Jiang C."/>
            <person name="Yuan D."/>
            <person name="Miao W."/>
        </authorList>
    </citation>
    <scope>NUCLEOTIDE SEQUENCE [LARGE SCALE GENOMIC DNA]</scope>
    <source>
        <strain evidence="11">36N120E</strain>
    </source>
</reference>
<keyword evidence="7" id="KW-0482">Metalloprotease</keyword>
<comment type="cofactor">
    <cofactor evidence="1">
        <name>Zn(2+)</name>
        <dbReference type="ChEBI" id="CHEBI:29105"/>
    </cofactor>
</comment>
<sequence length="840" mass="99320">MIDFSGKSIKNVSVNGNTIKETEMCRKGVFLFISEQNLKLQQKNQIVVEYQCNYDNDGSGLQSFIDTDGLQYIYSQAFLFYANRFIPCFDQPDLKANFQLTIQTPSDWLAISNSKEAKKASNLEENYTVYQFEETPLIPTYLFGFIAGPFSRIEIKEKFNGIDMGIYCRSSLEEHVQKLSEMIFEITIESMKFYEELFQCKFAFQKYDQIFCPEFNWGAMENISMVIYTDAYVFKEKVESSRLIKFCNTISHELSHHWFGNLVTMKWWKDLWLNESFADFISHFCLDHIKNKVKSIDLENIWAKFNARKEWAYQTDEKNTTHCIAGECHNTEQADGLLDGITYTKGASVLRQLISFLEEKTFSEAMKTYFEQFSFKNASLEQFIQHLDIYFQQKQLEKEDSYKGFSLNQWKQEWLCTEGPNNLEILDFQQNGRKVQFKVKQTAFHEQRFNYLRNHIINIGYFGENGKVLTQEKVKISSQEITEINYQIEGKEEFQIQAVLLNIDDLGYCRVQLDNLSLQYFKLHTKQVKNQLTRCLIWGSLFNMIRDAKITAVDFWEFIKFILKDEENDSIISGQLINLDTCINDYTPKENQKDLKYQVFEYLYQWIMEIVGQDQISEKNEHVLLVLKKQIITFIGCKQHADIMLDWFQNKIEKLQEHKLGGSNMWSLVYSLLLKDESIINREMKIKIQEDLLENLKFTEWSIRIKNLCQAVLANEEQKGKLYINFLDQNYQKSVKDQSYEMQGFLVNKIQQEEYCNLFFQDLVRVFEERGRVFAKTFYQDLLPEQFLGLQNLKNKLECLLQELKKSNKVISLQKLLVESLDSINQRIKAHQKFASQYNK</sequence>
<organism evidence="11 12">
    <name type="scientific">Pseudocohnilembus persalinus</name>
    <name type="common">Ciliate</name>
    <dbReference type="NCBI Taxonomy" id="266149"/>
    <lineage>
        <taxon>Eukaryota</taxon>
        <taxon>Sar</taxon>
        <taxon>Alveolata</taxon>
        <taxon>Ciliophora</taxon>
        <taxon>Intramacronucleata</taxon>
        <taxon>Oligohymenophorea</taxon>
        <taxon>Scuticociliatia</taxon>
        <taxon>Philasterida</taxon>
        <taxon>Pseudocohnilembidae</taxon>
        <taxon>Pseudocohnilembus</taxon>
    </lineage>
</organism>
<dbReference type="InterPro" id="IPR050344">
    <property type="entry name" value="Peptidase_M1_aminopeptidases"/>
</dbReference>
<evidence type="ECO:0000256" key="2">
    <source>
        <dbReference type="ARBA" id="ARBA00010136"/>
    </source>
</evidence>
<dbReference type="InParanoid" id="A0A0V0R2U8"/>
<dbReference type="InterPro" id="IPR014782">
    <property type="entry name" value="Peptidase_M1_dom"/>
</dbReference>
<proteinExistence type="inferred from homology"/>
<evidence type="ECO:0000256" key="3">
    <source>
        <dbReference type="ARBA" id="ARBA00022670"/>
    </source>
</evidence>
<keyword evidence="12" id="KW-1185">Reference proteome</keyword>
<gene>
    <name evidence="11" type="ORF">PPERSA_01861</name>
</gene>
<dbReference type="Gene3D" id="1.10.390.10">
    <property type="entry name" value="Neutral Protease Domain 2"/>
    <property type="match status" value="1"/>
</dbReference>
<comment type="similarity">
    <text evidence="2">Belongs to the peptidase M1 family.</text>
</comment>
<dbReference type="EMBL" id="LDAU01000061">
    <property type="protein sequence ID" value="KRX08608.1"/>
    <property type="molecule type" value="Genomic_DNA"/>
</dbReference>
<dbReference type="OrthoDB" id="10031169at2759"/>
<dbReference type="GO" id="GO:0016020">
    <property type="term" value="C:membrane"/>
    <property type="evidence" value="ECO:0007669"/>
    <property type="project" value="TreeGrafter"/>
</dbReference>